<dbReference type="SUPFAM" id="SSF51197">
    <property type="entry name" value="Clavaminate synthase-like"/>
    <property type="match status" value="1"/>
</dbReference>
<dbReference type="Proteomes" id="UP000681340">
    <property type="component" value="Unassembled WGS sequence"/>
</dbReference>
<dbReference type="Gene3D" id="2.60.120.620">
    <property type="entry name" value="q2cbj1_9rhob like domain"/>
    <property type="match status" value="1"/>
</dbReference>
<organism evidence="1 2">
    <name type="scientific">Actinoplanes auranticolor</name>
    <dbReference type="NCBI Taxonomy" id="47988"/>
    <lineage>
        <taxon>Bacteria</taxon>
        <taxon>Bacillati</taxon>
        <taxon>Actinomycetota</taxon>
        <taxon>Actinomycetes</taxon>
        <taxon>Micromonosporales</taxon>
        <taxon>Micromonosporaceae</taxon>
        <taxon>Actinoplanes</taxon>
    </lineage>
</organism>
<evidence type="ECO:0008006" key="3">
    <source>
        <dbReference type="Google" id="ProtNLM"/>
    </source>
</evidence>
<protein>
    <recommendedName>
        <fullName evidence="3">Phytanoyl-CoA dioxygenase PhyH</fullName>
    </recommendedName>
</protein>
<proteinExistence type="predicted"/>
<reference evidence="1" key="1">
    <citation type="submission" date="2021-03" db="EMBL/GenBank/DDBJ databases">
        <title>Whole genome shotgun sequence of Actinoplanes auranticolor NBRC 12245.</title>
        <authorList>
            <person name="Komaki H."/>
            <person name="Tamura T."/>
        </authorList>
    </citation>
    <scope>NUCLEOTIDE SEQUENCE</scope>
    <source>
        <strain evidence="1">NBRC 12245</strain>
    </source>
</reference>
<dbReference type="EMBL" id="BOQL01000026">
    <property type="protein sequence ID" value="GIM68474.1"/>
    <property type="molecule type" value="Genomic_DNA"/>
</dbReference>
<dbReference type="GO" id="GO:0016706">
    <property type="term" value="F:2-oxoglutarate-dependent dioxygenase activity"/>
    <property type="evidence" value="ECO:0007669"/>
    <property type="project" value="UniProtKB-ARBA"/>
</dbReference>
<accession>A0A919SBE3</accession>
<gene>
    <name evidence="1" type="ORF">Aau02nite_31810</name>
</gene>
<dbReference type="Pfam" id="PF05721">
    <property type="entry name" value="PhyH"/>
    <property type="match status" value="1"/>
</dbReference>
<sequence>MLRLPGAIPGPEAAAMVDRIWDHLHRSHGVIRDRRQTWPAGQITGLRAVTDTPEFQALGSATVRGALDDLLRAGRWQPPRRWGRLLGTFPSPGRQWTLPDGAAWHNDFVPLQPGPALRAVQLFTILHDLPARGGGTLVVTGSHHLVTRYITGTEGTRIDDVDLRVVELSGRPGDVFVMHCDTLHAAAPNSHEEPRMMATTIVPAKTVS</sequence>
<evidence type="ECO:0000313" key="2">
    <source>
        <dbReference type="Proteomes" id="UP000681340"/>
    </source>
</evidence>
<name>A0A919SBE3_9ACTN</name>
<dbReference type="AlphaFoldDB" id="A0A919SBE3"/>
<evidence type="ECO:0000313" key="1">
    <source>
        <dbReference type="EMBL" id="GIM68474.1"/>
    </source>
</evidence>
<keyword evidence="2" id="KW-1185">Reference proteome</keyword>
<comment type="caution">
    <text evidence="1">The sequence shown here is derived from an EMBL/GenBank/DDBJ whole genome shotgun (WGS) entry which is preliminary data.</text>
</comment>
<dbReference type="InterPro" id="IPR008775">
    <property type="entry name" value="Phytyl_CoA_dOase-like"/>
</dbReference>